<accession>A0A9D9H5H8</accession>
<dbReference type="EMBL" id="JADIMP010000087">
    <property type="protein sequence ID" value="MBO8441825.1"/>
    <property type="molecule type" value="Genomic_DNA"/>
</dbReference>
<comment type="caution">
    <text evidence="3">The sequence shown here is derived from an EMBL/GenBank/DDBJ whole genome shotgun (WGS) entry which is preliminary data.</text>
</comment>
<keyword evidence="1" id="KW-1133">Transmembrane helix</keyword>
<gene>
    <name evidence="3" type="ORF">IAA89_05285</name>
</gene>
<organism evidence="3 4">
    <name type="scientific">Candidatus Gallilactobacillus intestinavium</name>
    <dbReference type="NCBI Taxonomy" id="2840838"/>
    <lineage>
        <taxon>Bacteria</taxon>
        <taxon>Bacillati</taxon>
        <taxon>Bacillota</taxon>
        <taxon>Bacilli</taxon>
        <taxon>Lactobacillales</taxon>
        <taxon>Lactobacillaceae</taxon>
        <taxon>Lactobacillaceae incertae sedis</taxon>
        <taxon>Candidatus Gallilactobacillus</taxon>
    </lineage>
</organism>
<keyword evidence="1" id="KW-0812">Transmembrane</keyword>
<dbReference type="Pfam" id="PF09648">
    <property type="entry name" value="YycI"/>
    <property type="match status" value="1"/>
</dbReference>
<dbReference type="AlphaFoldDB" id="A0A9D9H5H8"/>
<dbReference type="GO" id="GO:0016020">
    <property type="term" value="C:membrane"/>
    <property type="evidence" value="ECO:0007669"/>
    <property type="project" value="InterPro"/>
</dbReference>
<feature type="domain" description="Regulatory protein YycH-like" evidence="2">
    <location>
        <begin position="34"/>
        <end position="241"/>
    </location>
</feature>
<reference evidence="3" key="2">
    <citation type="journal article" date="2021" name="PeerJ">
        <title>Extensive microbial diversity within the chicken gut microbiome revealed by metagenomics and culture.</title>
        <authorList>
            <person name="Gilroy R."/>
            <person name="Ravi A."/>
            <person name="Getino M."/>
            <person name="Pursley I."/>
            <person name="Horton D.L."/>
            <person name="Alikhan N.F."/>
            <person name="Baker D."/>
            <person name="Gharbi K."/>
            <person name="Hall N."/>
            <person name="Watson M."/>
            <person name="Adriaenssens E.M."/>
            <person name="Foster-Nyarko E."/>
            <person name="Jarju S."/>
            <person name="Secka A."/>
            <person name="Antonio M."/>
            <person name="Oren A."/>
            <person name="Chaudhuri R.R."/>
            <person name="La Ragione R."/>
            <person name="Hildebrand F."/>
            <person name="Pallen M.J."/>
        </authorList>
    </citation>
    <scope>NUCLEOTIDE SEQUENCE</scope>
    <source>
        <strain evidence="3">C6-149</strain>
    </source>
</reference>
<evidence type="ECO:0000256" key="1">
    <source>
        <dbReference type="SAM" id="Phobius"/>
    </source>
</evidence>
<name>A0A9D9H5H8_9LACO</name>
<keyword evidence="1" id="KW-0472">Membrane</keyword>
<sequence>MNFRKIQWIFLIIFISLDCFLFYSWKQMNPNVNYNNNSSSVIKEMESDSISLPKTLSSSERSGYYLSGNINNQELINQSKEQVQLTNLGIIGSLRHNISSINNSVIYKNIVNGSHYKYNKKMSDVLNRKVFLQKTKYGYIFDSTGEIRVRSLNSYASSYIQNYVYNIKALREKMSTISEKKALISLYQNNEITNNTKILWGQFGYSKLLETNKKYIFIPTWIFALKEKNANYMVIKRVNAFNGSVIKTSNSTVQVDNN</sequence>
<reference evidence="3" key="1">
    <citation type="submission" date="2020-10" db="EMBL/GenBank/DDBJ databases">
        <authorList>
            <person name="Gilroy R."/>
        </authorList>
    </citation>
    <scope>NUCLEOTIDE SEQUENCE</scope>
    <source>
        <strain evidence="3">C6-149</strain>
    </source>
</reference>
<dbReference type="Proteomes" id="UP000823614">
    <property type="component" value="Unassembled WGS sequence"/>
</dbReference>
<dbReference type="Gene3D" id="2.40.128.690">
    <property type="entry name" value="YycH protein, domain 3-like"/>
    <property type="match status" value="1"/>
</dbReference>
<evidence type="ECO:0000313" key="3">
    <source>
        <dbReference type="EMBL" id="MBO8441825.1"/>
    </source>
</evidence>
<evidence type="ECO:0000259" key="2">
    <source>
        <dbReference type="Pfam" id="PF09648"/>
    </source>
</evidence>
<proteinExistence type="predicted"/>
<protein>
    <submittedName>
        <fullName evidence="3">Two-component system regulatory protein YycI</fullName>
    </submittedName>
</protein>
<evidence type="ECO:0000313" key="4">
    <source>
        <dbReference type="Proteomes" id="UP000823614"/>
    </source>
</evidence>
<dbReference type="InterPro" id="IPR018604">
    <property type="entry name" value="YycI-like"/>
</dbReference>
<feature type="transmembrane region" description="Helical" evidence="1">
    <location>
        <begin position="6"/>
        <end position="25"/>
    </location>
</feature>